<proteinExistence type="predicted"/>
<dbReference type="AlphaFoldDB" id="A0A395MGM9"/>
<sequence length="207" mass="21849">MPQAEPGRASARFSAGYSLGAPNISSDDHASPGKVPTGLTDDVQWSLDLATNDWSNVPSNLFGIELLDFDNDLGYDHRDVNVPSHQEVHTNAFRGEQILESSQTINIDPQLLALPTGLADASSSLAPLQFSLLSDPIERAAPQTFPLVSSTSQISAPPSLDIDTLQTISPSASPGYSQSTTTSSPASAAPQISCEFCMASFNNVDSL</sequence>
<dbReference type="EMBL" id="PXXK01000301">
    <property type="protein sequence ID" value="RFN46413.1"/>
    <property type="molecule type" value="Genomic_DNA"/>
</dbReference>
<keyword evidence="2" id="KW-1185">Reference proteome</keyword>
<evidence type="ECO:0000313" key="2">
    <source>
        <dbReference type="Proteomes" id="UP000265631"/>
    </source>
</evidence>
<evidence type="ECO:0000313" key="1">
    <source>
        <dbReference type="EMBL" id="RFN46413.1"/>
    </source>
</evidence>
<gene>
    <name evidence="1" type="ORF">FIE12Z_9331</name>
</gene>
<name>A0A395MGM9_9HYPO</name>
<protein>
    <submittedName>
        <fullName evidence="1">Uncharacterized protein</fullName>
    </submittedName>
</protein>
<reference evidence="1 2" key="1">
    <citation type="journal article" date="2018" name="PLoS Pathog.">
        <title>Evolution of structural diversity of trichothecenes, a family of toxins produced by plant pathogenic and entomopathogenic fungi.</title>
        <authorList>
            <person name="Proctor R.H."/>
            <person name="McCormick S.P."/>
            <person name="Kim H.S."/>
            <person name="Cardoza R.E."/>
            <person name="Stanley A.M."/>
            <person name="Lindo L."/>
            <person name="Kelly A."/>
            <person name="Brown D.W."/>
            <person name="Lee T."/>
            <person name="Vaughan M.M."/>
            <person name="Alexander N.J."/>
            <person name="Busman M."/>
            <person name="Gutierrez S."/>
        </authorList>
    </citation>
    <scope>NUCLEOTIDE SEQUENCE [LARGE SCALE GENOMIC DNA]</scope>
    <source>
        <strain evidence="1 2">NRRL 13405</strain>
    </source>
</reference>
<comment type="caution">
    <text evidence="1">The sequence shown here is derived from an EMBL/GenBank/DDBJ whole genome shotgun (WGS) entry which is preliminary data.</text>
</comment>
<feature type="non-terminal residue" evidence="1">
    <location>
        <position position="207"/>
    </location>
</feature>
<dbReference type="Proteomes" id="UP000265631">
    <property type="component" value="Unassembled WGS sequence"/>
</dbReference>
<organism evidence="1 2">
    <name type="scientific">Fusarium flagelliforme</name>
    <dbReference type="NCBI Taxonomy" id="2675880"/>
    <lineage>
        <taxon>Eukaryota</taxon>
        <taxon>Fungi</taxon>
        <taxon>Dikarya</taxon>
        <taxon>Ascomycota</taxon>
        <taxon>Pezizomycotina</taxon>
        <taxon>Sordariomycetes</taxon>
        <taxon>Hypocreomycetidae</taxon>
        <taxon>Hypocreales</taxon>
        <taxon>Nectriaceae</taxon>
        <taxon>Fusarium</taxon>
        <taxon>Fusarium incarnatum-equiseti species complex</taxon>
    </lineage>
</organism>
<accession>A0A395MGM9</accession>